<dbReference type="PANTHER" id="PTHR34235">
    <property type="entry name" value="SLR1203 PROTEIN-RELATED"/>
    <property type="match status" value="1"/>
</dbReference>
<dbReference type="EMBL" id="BJCE01000079">
    <property type="protein sequence ID" value="GCL37476.1"/>
    <property type="molecule type" value="Genomic_DNA"/>
</dbReference>
<evidence type="ECO:0000313" key="2">
    <source>
        <dbReference type="Proteomes" id="UP000300142"/>
    </source>
</evidence>
<keyword evidence="2" id="KW-1185">Reference proteome</keyword>
<dbReference type="Gene3D" id="1.20.1220.20">
    <property type="entry name" value="Uncharcterised protein PF01724"/>
    <property type="match status" value="1"/>
</dbReference>
<protein>
    <recommendedName>
        <fullName evidence="3">DUF29 domain-containing protein</fullName>
    </recommendedName>
</protein>
<dbReference type="Proteomes" id="UP000300142">
    <property type="component" value="Unassembled WGS sequence"/>
</dbReference>
<dbReference type="RefSeq" id="WP_137667654.1">
    <property type="nucleotide sequence ID" value="NZ_BJCE01000079.1"/>
</dbReference>
<evidence type="ECO:0008006" key="3">
    <source>
        <dbReference type="Google" id="ProtNLM"/>
    </source>
</evidence>
<dbReference type="InterPro" id="IPR002636">
    <property type="entry name" value="DUF29"/>
</dbReference>
<gene>
    <name evidence="1" type="ORF">SR1949_25870</name>
</gene>
<accession>A0A480A0W4</accession>
<dbReference type="Pfam" id="PF01724">
    <property type="entry name" value="DUF29"/>
    <property type="match status" value="1"/>
</dbReference>
<name>A0A480A0W4_9CYAN</name>
<evidence type="ECO:0000313" key="1">
    <source>
        <dbReference type="EMBL" id="GCL37476.1"/>
    </source>
</evidence>
<organism evidence="1 2">
    <name type="scientific">Sphaerospermopsis reniformis</name>
    <dbReference type="NCBI Taxonomy" id="531300"/>
    <lineage>
        <taxon>Bacteria</taxon>
        <taxon>Bacillati</taxon>
        <taxon>Cyanobacteriota</taxon>
        <taxon>Cyanophyceae</taxon>
        <taxon>Nostocales</taxon>
        <taxon>Aphanizomenonaceae</taxon>
        <taxon>Sphaerospermopsis</taxon>
    </lineage>
</organism>
<dbReference type="AlphaFoldDB" id="A0A480A0W4"/>
<dbReference type="PANTHER" id="PTHR34235:SF3">
    <property type="entry name" value="SLR1203 PROTEIN"/>
    <property type="match status" value="1"/>
</dbReference>
<comment type="caution">
    <text evidence="1">The sequence shown here is derived from an EMBL/GenBank/DDBJ whole genome shotgun (WGS) entry which is preliminary data.</text>
</comment>
<proteinExistence type="predicted"/>
<reference evidence="2" key="1">
    <citation type="submission" date="2019-02" db="EMBL/GenBank/DDBJ databases">
        <title>Draft genome sequence of Sphaerospermopsis reniformis NIES-1949.</title>
        <authorList>
            <person name="Yamaguchi H."/>
            <person name="Suzuki S."/>
            <person name="Kawachi M."/>
        </authorList>
    </citation>
    <scope>NUCLEOTIDE SEQUENCE [LARGE SCALE GENOMIC DNA]</scope>
    <source>
        <strain evidence="2">NIES-1949</strain>
    </source>
</reference>
<sequence>MTNKTLLTIQPNLYEEDYYLWIETTLKQIQNQDIENLDWQHLAEEIEALGIEQRRKVESYLKQLLIHLLLYCYWETEREFCQRGWKNEIANFRDELEFSCRSKTLYNYFLGCLDAVYLKAKRQAINKTGLPSATFPEQCPFTPEEILNSDYFPDSDKNEN</sequence>